<sequence length="123" mass="14469">MWQAEWRSSDHGRITREFFADVRSRLKLESIKISHHTSQILTGHGNINSMLHRFKLSETDLCHCGQPDTVEHIIYHCKEEKVERAKMIEEIEKQGVRWPCTLSTLSQRTTFEHLSRIARGKRS</sequence>
<dbReference type="AlphaFoldDB" id="A0AAW0ZG95"/>
<reference evidence="1 2" key="1">
    <citation type="submission" date="2024-05" db="EMBL/GenBank/DDBJ databases">
        <title>The nuclear and mitochondrial genome assemblies of Tetragonisca angustula (Apidae: Meliponini), a tiny yet remarkable pollinator in the Neotropics.</title>
        <authorList>
            <person name="Ferrari R."/>
            <person name="Ricardo P.C."/>
            <person name="Dias F.C."/>
            <person name="Araujo N.S."/>
            <person name="Soares D.O."/>
            <person name="Zhou Q.-S."/>
            <person name="Zhu C.-D."/>
            <person name="Coutinho L."/>
            <person name="Airas M.C."/>
            <person name="Batista T.M."/>
        </authorList>
    </citation>
    <scope>NUCLEOTIDE SEQUENCE [LARGE SCALE GENOMIC DNA]</scope>
    <source>
        <strain evidence="1">ASF017062</strain>
        <tissue evidence="1">Abdomen</tissue>
    </source>
</reference>
<dbReference type="EMBL" id="JAWNGG020000205">
    <property type="protein sequence ID" value="KAK9296730.1"/>
    <property type="molecule type" value="Genomic_DNA"/>
</dbReference>
<organism evidence="1 2">
    <name type="scientific">Tetragonisca angustula</name>
    <dbReference type="NCBI Taxonomy" id="166442"/>
    <lineage>
        <taxon>Eukaryota</taxon>
        <taxon>Metazoa</taxon>
        <taxon>Ecdysozoa</taxon>
        <taxon>Arthropoda</taxon>
        <taxon>Hexapoda</taxon>
        <taxon>Insecta</taxon>
        <taxon>Pterygota</taxon>
        <taxon>Neoptera</taxon>
        <taxon>Endopterygota</taxon>
        <taxon>Hymenoptera</taxon>
        <taxon>Apocrita</taxon>
        <taxon>Aculeata</taxon>
        <taxon>Apoidea</taxon>
        <taxon>Anthophila</taxon>
        <taxon>Apidae</taxon>
        <taxon>Tetragonisca</taxon>
    </lineage>
</organism>
<protein>
    <recommendedName>
        <fullName evidence="3">Reverse transcriptase zinc-binding domain-containing protein</fullName>
    </recommendedName>
</protein>
<comment type="caution">
    <text evidence="1">The sequence shown here is derived from an EMBL/GenBank/DDBJ whole genome shotgun (WGS) entry which is preliminary data.</text>
</comment>
<dbReference type="Proteomes" id="UP001432146">
    <property type="component" value="Unassembled WGS sequence"/>
</dbReference>
<evidence type="ECO:0000313" key="1">
    <source>
        <dbReference type="EMBL" id="KAK9296730.1"/>
    </source>
</evidence>
<keyword evidence="2" id="KW-1185">Reference proteome</keyword>
<name>A0AAW0ZG95_9HYME</name>
<evidence type="ECO:0000313" key="2">
    <source>
        <dbReference type="Proteomes" id="UP001432146"/>
    </source>
</evidence>
<proteinExistence type="predicted"/>
<accession>A0AAW0ZG95</accession>
<gene>
    <name evidence="1" type="ORF">QLX08_009344</name>
</gene>
<evidence type="ECO:0008006" key="3">
    <source>
        <dbReference type="Google" id="ProtNLM"/>
    </source>
</evidence>